<keyword evidence="5" id="KW-1185">Reference proteome</keyword>
<name>A0A8C3NZU1_9PASS</name>
<evidence type="ECO:0008006" key="6">
    <source>
        <dbReference type="Google" id="ProtNLM"/>
    </source>
</evidence>
<protein>
    <recommendedName>
        <fullName evidence="6">Ig-like domain-containing protein</fullName>
    </recommendedName>
</protein>
<keyword evidence="2" id="KW-1133">Transmembrane helix</keyword>
<feature type="chain" id="PRO_5034221569" description="Ig-like domain-containing protein" evidence="3">
    <location>
        <begin position="40"/>
        <end position="246"/>
    </location>
</feature>
<evidence type="ECO:0000256" key="1">
    <source>
        <dbReference type="SAM" id="MobiDB-lite"/>
    </source>
</evidence>
<feature type="signal peptide" evidence="3">
    <location>
        <begin position="1"/>
        <end position="39"/>
    </location>
</feature>
<sequence>MGGAGRGRRRILISLRAVFARAAMLLQASLLCLTPLLDSLPEPKISCNASDGKLVLNCTAHFQGSLNYSWKLSDDPHSHPNQVVSIPLKNVDTITKAICTIKFSQTERSSEISLIQCLQEEKGDSSSKRNRGGLIGALIASIIPVGIVVFLLRKGVIKRGAGRAAHNNSPVNGSGEQEQLFPGKSQQQPNSEAAAFSHAVCCEDEEPEADRALNGDDSALKDKKIVKNGVNQEEVTQDAEGGNGNT</sequence>
<evidence type="ECO:0000256" key="2">
    <source>
        <dbReference type="SAM" id="Phobius"/>
    </source>
</evidence>
<reference evidence="4" key="1">
    <citation type="submission" date="2025-08" db="UniProtKB">
        <authorList>
            <consortium name="Ensembl"/>
        </authorList>
    </citation>
    <scope>IDENTIFICATION</scope>
</reference>
<dbReference type="Ensembl" id="ENSCRFT00000005565.1">
    <property type="protein sequence ID" value="ENSCRFP00000005361.1"/>
    <property type="gene ID" value="ENSCRFG00000004323.1"/>
</dbReference>
<accession>A0A8C3NZU1</accession>
<organism evidence="4 5">
    <name type="scientific">Cyanoderma ruficeps</name>
    <name type="common">rufous-capped babbler</name>
    <dbReference type="NCBI Taxonomy" id="181631"/>
    <lineage>
        <taxon>Eukaryota</taxon>
        <taxon>Metazoa</taxon>
        <taxon>Chordata</taxon>
        <taxon>Craniata</taxon>
        <taxon>Vertebrata</taxon>
        <taxon>Euteleostomi</taxon>
        <taxon>Archelosauria</taxon>
        <taxon>Archosauria</taxon>
        <taxon>Dinosauria</taxon>
        <taxon>Saurischia</taxon>
        <taxon>Theropoda</taxon>
        <taxon>Coelurosauria</taxon>
        <taxon>Aves</taxon>
        <taxon>Neognathae</taxon>
        <taxon>Neoaves</taxon>
        <taxon>Telluraves</taxon>
        <taxon>Australaves</taxon>
        <taxon>Passeriformes</taxon>
        <taxon>Sylvioidea</taxon>
        <taxon>Timaliidae</taxon>
        <taxon>Cyanoderma</taxon>
    </lineage>
</organism>
<feature type="region of interest" description="Disordered" evidence="1">
    <location>
        <begin position="162"/>
        <end position="246"/>
    </location>
</feature>
<keyword evidence="3" id="KW-0732">Signal</keyword>
<feature type="compositionally biased region" description="Basic and acidic residues" evidence="1">
    <location>
        <begin position="209"/>
        <end position="225"/>
    </location>
</feature>
<reference evidence="4" key="2">
    <citation type="submission" date="2025-09" db="UniProtKB">
        <authorList>
            <consortium name="Ensembl"/>
        </authorList>
    </citation>
    <scope>IDENTIFICATION</scope>
</reference>
<evidence type="ECO:0000313" key="4">
    <source>
        <dbReference type="Ensembl" id="ENSCRFP00000005361.1"/>
    </source>
</evidence>
<keyword evidence="2" id="KW-0472">Membrane</keyword>
<dbReference type="Proteomes" id="UP000694396">
    <property type="component" value="Unplaced"/>
</dbReference>
<evidence type="ECO:0000313" key="5">
    <source>
        <dbReference type="Proteomes" id="UP000694396"/>
    </source>
</evidence>
<feature type="transmembrane region" description="Helical" evidence="2">
    <location>
        <begin position="133"/>
        <end position="152"/>
    </location>
</feature>
<proteinExistence type="predicted"/>
<evidence type="ECO:0000256" key="3">
    <source>
        <dbReference type="SAM" id="SignalP"/>
    </source>
</evidence>
<dbReference type="AlphaFoldDB" id="A0A8C3NZU1"/>
<feature type="compositionally biased region" description="Polar residues" evidence="1">
    <location>
        <begin position="166"/>
        <end position="177"/>
    </location>
</feature>
<keyword evidence="2" id="KW-0812">Transmembrane</keyword>